<dbReference type="InterPro" id="IPR052679">
    <property type="entry name" value="Cell_Prolif_Regulator"/>
</dbReference>
<feature type="region of interest" description="Disordered" evidence="1">
    <location>
        <begin position="240"/>
        <end position="299"/>
    </location>
</feature>
<feature type="region of interest" description="Disordered" evidence="1">
    <location>
        <begin position="989"/>
        <end position="1009"/>
    </location>
</feature>
<feature type="region of interest" description="Disordered" evidence="1">
    <location>
        <begin position="1"/>
        <end position="24"/>
    </location>
</feature>
<evidence type="ECO:0000313" key="2">
    <source>
        <dbReference type="Proteomes" id="UP000515163"/>
    </source>
</evidence>
<feature type="compositionally biased region" description="Basic and acidic residues" evidence="1">
    <location>
        <begin position="477"/>
        <end position="497"/>
    </location>
</feature>
<evidence type="ECO:0000256" key="1">
    <source>
        <dbReference type="SAM" id="MobiDB-lite"/>
    </source>
</evidence>
<dbReference type="RefSeq" id="XP_031566023.1">
    <property type="nucleotide sequence ID" value="XM_031710163.1"/>
</dbReference>
<feature type="region of interest" description="Disordered" evidence="1">
    <location>
        <begin position="105"/>
        <end position="140"/>
    </location>
</feature>
<feature type="region of interest" description="Disordered" evidence="1">
    <location>
        <begin position="798"/>
        <end position="858"/>
    </location>
</feature>
<feature type="compositionally biased region" description="Polar residues" evidence="1">
    <location>
        <begin position="718"/>
        <end position="727"/>
    </location>
</feature>
<feature type="region of interest" description="Disordered" evidence="1">
    <location>
        <begin position="705"/>
        <end position="767"/>
    </location>
</feature>
<feature type="compositionally biased region" description="Basic residues" evidence="1">
    <location>
        <begin position="576"/>
        <end position="588"/>
    </location>
</feature>
<feature type="compositionally biased region" description="Basic and acidic residues" evidence="1">
    <location>
        <begin position="271"/>
        <end position="283"/>
    </location>
</feature>
<dbReference type="PANTHER" id="PTHR35079">
    <property type="entry name" value="LUNG ADENOMA SUSCEPTIBILITY PROTEIN 2"/>
    <property type="match status" value="1"/>
</dbReference>
<dbReference type="Proteomes" id="UP000515163">
    <property type="component" value="Unplaced"/>
</dbReference>
<organism evidence="2 3">
    <name type="scientific">Actinia tenebrosa</name>
    <name type="common">Australian red waratah sea anemone</name>
    <dbReference type="NCBI Taxonomy" id="6105"/>
    <lineage>
        <taxon>Eukaryota</taxon>
        <taxon>Metazoa</taxon>
        <taxon>Cnidaria</taxon>
        <taxon>Anthozoa</taxon>
        <taxon>Hexacorallia</taxon>
        <taxon>Actiniaria</taxon>
        <taxon>Actiniidae</taxon>
        <taxon>Actinia</taxon>
    </lineage>
</organism>
<sequence length="1039" mass="116042">MNYTSKSSVGGDHASKGKGLGLKQRGQVYNSASEALDAYISAFEKRTNYYTRSSSDLLAPKPKFYFMDSLERSLLGSPGKSPGQKVDDLVAWVNQTYNQDVNSRVQPFGLNSNHGVESFPGSRGGQTRTTQYSSRYSPSRRVEVDELSSLPSPSSSVVDLDSNAGTVETDILLSSYKGEKPEDAYSRSNIYEQYPKARPTSLKVSGKSPKQYGSNIEYPSWVSSLGKEYPSWVEDLDSTALSKKASRSPQHKYSSTVRTSPKINTSSSSLDSKRELKVSDLKVRTPPSKSRTTKTKHLSLGKADKEYLRDWTDTASMDTDILLSQPMYGDRPVNMGGDLHQTLHKDQKVTRLKKESTKKLKKSSEKSRSRARERTQISPRSKSVLVTPDHGVRAVSPREYQSAPPKSRMRPEASVSPSSYRDYSPLRSGHLRPSPERLELKPTQFSMPVRSPNFRSTEIYQREEYPSPMSKYTTPSTDKRHSPVRSHARESEYRGSGEEYSSPMSKYTSPSTDRRHSPVRSHTRESEYRGSGEEYSSPMSKYTSPSTDRRHSPLSSHARESGYNGSVTRKPPSPSHIKHSGTRSRKSKDSKPGLGEDADKDASDTDREMRKSPTGIKMEKVYRDPSTMYPWKTMIQSRNHKSVAFSDGYSPGLAKPVYKSTPAVKNEAIASQRYMASKVPSRDLSGNVTQPEEYVTRRITHYFPKASPGLKSAPPQPVFTSTSQTIPTHKPPIAPRSLDRLGKHQRSRTMPDLRTIGSGVKSLRHSKGRRSYDDDLLSVVTSDTEVLLTQPPMPIVDVSPSLTTVSDSSDTIVGSDTESERETYRRSSPTRSIPVRQEETSFNSAQGGEGEKFSPTSAFASSSPYAAVREELPKRYHLWKLDDDTTAPDSFIKKKHVASGKSTIISSFLEDCLNIDDKDSLYDYNRNLIQNSSQPVSTRLSGREGAPGPVEALKNMLFTMQDMAHHKDAAQRDEEPQSCKSLRAPLIRPLDEDIKDDQSEASSQLFHGEESLQRAYHHLQRLKRLVGSEDDQSSVDSEI</sequence>
<protein>
    <submittedName>
        <fullName evidence="3">Uncharacterized protein LOC116301150</fullName>
    </submittedName>
</protein>
<dbReference type="GeneID" id="116301150"/>
<evidence type="ECO:0000313" key="3">
    <source>
        <dbReference type="RefSeq" id="XP_031566023.1"/>
    </source>
</evidence>
<dbReference type="PANTHER" id="PTHR35079:SF1">
    <property type="entry name" value="LUNG ADENOMA SUSCEPTIBILITY PROTEIN 2"/>
    <property type="match status" value="1"/>
</dbReference>
<keyword evidence="2" id="KW-1185">Reference proteome</keyword>
<gene>
    <name evidence="3" type="primary">LOC116301150</name>
</gene>
<name>A0A6P8IHC6_ACTTE</name>
<feature type="compositionally biased region" description="Basic and acidic residues" evidence="1">
    <location>
        <begin position="600"/>
        <end position="621"/>
    </location>
</feature>
<dbReference type="KEGG" id="aten:116301150"/>
<dbReference type="OrthoDB" id="9934714at2759"/>
<feature type="compositionally biased region" description="Basic and acidic residues" evidence="1">
    <location>
        <begin position="512"/>
        <end position="532"/>
    </location>
</feature>
<feature type="compositionally biased region" description="Basic and acidic residues" evidence="1">
    <location>
        <begin position="341"/>
        <end position="375"/>
    </location>
</feature>
<feature type="compositionally biased region" description="Polar residues" evidence="1">
    <location>
        <begin position="105"/>
        <end position="115"/>
    </location>
</feature>
<feature type="compositionally biased region" description="Polar residues" evidence="1">
    <location>
        <begin position="125"/>
        <end position="137"/>
    </location>
</feature>
<feature type="compositionally biased region" description="Polar residues" evidence="1">
    <location>
        <begin position="251"/>
        <end position="270"/>
    </location>
</feature>
<reference evidence="3" key="1">
    <citation type="submission" date="2025-08" db="UniProtKB">
        <authorList>
            <consortium name="RefSeq"/>
        </authorList>
    </citation>
    <scope>IDENTIFICATION</scope>
    <source>
        <tissue evidence="3">Tentacle</tissue>
    </source>
</reference>
<dbReference type="InParanoid" id="A0A6P8IHC6"/>
<feature type="compositionally biased region" description="Basic and acidic residues" evidence="1">
    <location>
        <begin position="989"/>
        <end position="998"/>
    </location>
</feature>
<feature type="region of interest" description="Disordered" evidence="1">
    <location>
        <begin position="332"/>
        <end position="621"/>
    </location>
</feature>
<proteinExistence type="predicted"/>
<dbReference type="AlphaFoldDB" id="A0A6P8IHC6"/>
<feature type="compositionally biased region" description="Polar residues" evidence="1">
    <location>
        <begin position="800"/>
        <end position="816"/>
    </location>
</feature>
<accession>A0A6P8IHC6</accession>